<dbReference type="InterPro" id="IPR037238">
    <property type="entry name" value="YbiA-like_sf"/>
</dbReference>
<evidence type="ECO:0000259" key="3">
    <source>
        <dbReference type="Pfam" id="PF08719"/>
    </source>
</evidence>
<gene>
    <name evidence="4" type="ORF">SAMN05421504_101547</name>
</gene>
<dbReference type="Pfam" id="PF08719">
    <property type="entry name" value="NADAR"/>
    <property type="match status" value="1"/>
</dbReference>
<dbReference type="Proteomes" id="UP000199515">
    <property type="component" value="Unassembled WGS sequence"/>
</dbReference>
<dbReference type="Gene3D" id="1.10.357.40">
    <property type="entry name" value="YbiA-like"/>
    <property type="match status" value="1"/>
</dbReference>
<evidence type="ECO:0000313" key="4">
    <source>
        <dbReference type="EMBL" id="SDW42628.1"/>
    </source>
</evidence>
<accession>A0A1H2TFK8</accession>
<dbReference type="CDD" id="cd15457">
    <property type="entry name" value="NADAR"/>
    <property type="match status" value="1"/>
</dbReference>
<reference evidence="4 5" key="1">
    <citation type="submission" date="2016-10" db="EMBL/GenBank/DDBJ databases">
        <authorList>
            <person name="de Groot N.N."/>
        </authorList>
    </citation>
    <scope>NUCLEOTIDE SEQUENCE [LARGE SCALE GENOMIC DNA]</scope>
    <source>
        <strain evidence="4 5">CPCC 202699</strain>
    </source>
</reference>
<protein>
    <recommendedName>
        <fullName evidence="3">NADAR domain-containing protein</fullName>
    </recommendedName>
</protein>
<dbReference type="NCBIfam" id="TIGR02464">
    <property type="entry name" value="ribofla_fusion"/>
    <property type="match status" value="1"/>
</dbReference>
<dbReference type="STRING" id="589385.SAMN05421504_101547"/>
<feature type="domain" description="NADAR" evidence="3">
    <location>
        <begin position="5"/>
        <end position="109"/>
    </location>
</feature>
<sequence>MTEVKIRKASHPNEAKTLGRQITGFDEQAWTKHRHDIVVAGNLAKFGQNAELKTFLLNTGDRVLVEASPLDRIWGIGLAEDDERAADPNRWLGLNMLGFALMEVRERLR</sequence>
<evidence type="ECO:0000256" key="2">
    <source>
        <dbReference type="ARBA" id="ARBA00000751"/>
    </source>
</evidence>
<evidence type="ECO:0000256" key="1">
    <source>
        <dbReference type="ARBA" id="ARBA00000022"/>
    </source>
</evidence>
<dbReference type="RefSeq" id="WP_245757117.1">
    <property type="nucleotide sequence ID" value="NZ_FNON01000001.1"/>
</dbReference>
<dbReference type="EMBL" id="FNON01000001">
    <property type="protein sequence ID" value="SDW42628.1"/>
    <property type="molecule type" value="Genomic_DNA"/>
</dbReference>
<proteinExistence type="predicted"/>
<comment type="catalytic activity">
    <reaction evidence="1">
        <text>5-amino-6-(5-phospho-D-ribosylamino)uracil + H2O = 5,6-diaminouracil + D-ribose 5-phosphate</text>
        <dbReference type="Rhea" id="RHEA:55020"/>
        <dbReference type="ChEBI" id="CHEBI:15377"/>
        <dbReference type="ChEBI" id="CHEBI:46252"/>
        <dbReference type="ChEBI" id="CHEBI:58453"/>
        <dbReference type="ChEBI" id="CHEBI:78346"/>
    </reaction>
</comment>
<keyword evidence="5" id="KW-1185">Reference proteome</keyword>
<comment type="catalytic activity">
    <reaction evidence="2">
        <text>2,5-diamino-6-hydroxy-4-(5-phosphoribosylamino)-pyrimidine + H2O = 2,5,6-triamino-4-hydroxypyrimidine + D-ribose 5-phosphate</text>
        <dbReference type="Rhea" id="RHEA:23436"/>
        <dbReference type="ChEBI" id="CHEBI:15377"/>
        <dbReference type="ChEBI" id="CHEBI:58614"/>
        <dbReference type="ChEBI" id="CHEBI:78346"/>
        <dbReference type="ChEBI" id="CHEBI:137796"/>
    </reaction>
</comment>
<dbReference type="AlphaFoldDB" id="A0A1H2TFK8"/>
<name>A0A1H2TFK8_9PSEU</name>
<dbReference type="SUPFAM" id="SSF143990">
    <property type="entry name" value="YbiA-like"/>
    <property type="match status" value="1"/>
</dbReference>
<organism evidence="4 5">
    <name type="scientific">Amycolatopsis xylanica</name>
    <dbReference type="NCBI Taxonomy" id="589385"/>
    <lineage>
        <taxon>Bacteria</taxon>
        <taxon>Bacillati</taxon>
        <taxon>Actinomycetota</taxon>
        <taxon>Actinomycetes</taxon>
        <taxon>Pseudonocardiales</taxon>
        <taxon>Pseudonocardiaceae</taxon>
        <taxon>Amycolatopsis</taxon>
    </lineage>
</organism>
<dbReference type="InterPro" id="IPR012816">
    <property type="entry name" value="NADAR"/>
</dbReference>
<evidence type="ECO:0000313" key="5">
    <source>
        <dbReference type="Proteomes" id="UP000199515"/>
    </source>
</evidence>